<keyword evidence="1" id="KW-0472">Membrane</keyword>
<evidence type="ECO:0000259" key="2">
    <source>
        <dbReference type="Pfam" id="PF05569"/>
    </source>
</evidence>
<reference evidence="3" key="1">
    <citation type="submission" date="2018-10" db="EMBL/GenBank/DDBJ databases">
        <title>Schaedlerella arabinophila gen. nov. sp. nov., isolated from the mouse intestinal tract and comparative analysis with the genome of the closely related altered Schaedler flora strain ASF502.</title>
        <authorList>
            <person name="Miyake S."/>
            <person name="Soh M."/>
            <person name="Seedorf H."/>
        </authorList>
    </citation>
    <scope>NUCLEOTIDE SEQUENCE [LARGE SCALE GENOMIC DNA]</scope>
    <source>
        <strain evidence="3">DSM 106076</strain>
    </source>
</reference>
<sequence>MDMIFLKLLNMGLAAGWLILAILPLRILLKKAPKRVCCVLWGIAALRLVCPLSLRAPFSLIPSAEILNAHTVQYARRPTVNTGILLINRTLNPIISRTLSQAPGASVNPLHVWIFAAGILWAVGAVLLLCYGIFRYLRLRIKVREAVPFEEFSPSKNLWLCDAVSSPFILGLLKPRIFLPSGIGADELAYVTAHEQAHLQRKDHWWKWLGYLLLTVYWFHPLVWAAYVLFCRDLELACDEKVVRDFDGAEKKAYAHALVSCGMQRKTVLSCPLAFGEIDVKERVKTILNYKKPGPGVTAAATVLCFLLALCFLTDPPVSEFTGSRNGNDSEFVMVFRKFNATDSQNLTLEAGDVLNAAIILDDGRMAVKIRYGDAVIYDNQELLFSETFDLEIAQSGIYTVEVTGEHARGRVSFTRSRLS</sequence>
<dbReference type="PANTHER" id="PTHR34978:SF3">
    <property type="entry name" value="SLR0241 PROTEIN"/>
    <property type="match status" value="1"/>
</dbReference>
<protein>
    <recommendedName>
        <fullName evidence="2">Peptidase M56 domain-containing protein</fullName>
    </recommendedName>
</protein>
<comment type="caution">
    <text evidence="3">The sequence shown here is derived from an EMBL/GenBank/DDBJ whole genome shotgun (WGS) entry which is preliminary data.</text>
</comment>
<gene>
    <name evidence="3" type="ORF">EBB54_28015</name>
</gene>
<dbReference type="CDD" id="cd07341">
    <property type="entry name" value="M56_BlaR1_MecR1_like"/>
    <property type="match status" value="1"/>
</dbReference>
<dbReference type="RefSeq" id="WP_125129866.1">
    <property type="nucleotide sequence ID" value="NZ_RHJS01000002.1"/>
</dbReference>
<feature type="transmembrane region" description="Helical" evidence="1">
    <location>
        <begin position="36"/>
        <end position="54"/>
    </location>
</feature>
<organism evidence="3 4">
    <name type="scientific">Schaedlerella arabinosiphila</name>
    <dbReference type="NCBI Taxonomy" id="2044587"/>
    <lineage>
        <taxon>Bacteria</taxon>
        <taxon>Bacillati</taxon>
        <taxon>Bacillota</taxon>
        <taxon>Clostridia</taxon>
        <taxon>Lachnospirales</taxon>
        <taxon>Lachnospiraceae</taxon>
        <taxon>Schaedlerella</taxon>
    </lineage>
</organism>
<dbReference type="Proteomes" id="UP000274920">
    <property type="component" value="Unassembled WGS sequence"/>
</dbReference>
<keyword evidence="4" id="KW-1185">Reference proteome</keyword>
<feature type="transmembrane region" description="Helical" evidence="1">
    <location>
        <begin position="112"/>
        <end position="134"/>
    </location>
</feature>
<feature type="transmembrane region" description="Helical" evidence="1">
    <location>
        <begin position="12"/>
        <end position="29"/>
    </location>
</feature>
<evidence type="ECO:0000313" key="3">
    <source>
        <dbReference type="EMBL" id="RRK34755.1"/>
    </source>
</evidence>
<dbReference type="InterPro" id="IPR052173">
    <property type="entry name" value="Beta-lactam_resp_regulator"/>
</dbReference>
<dbReference type="EMBL" id="RHJS01000002">
    <property type="protein sequence ID" value="RRK34755.1"/>
    <property type="molecule type" value="Genomic_DNA"/>
</dbReference>
<dbReference type="Pfam" id="PF05569">
    <property type="entry name" value="Peptidase_M56"/>
    <property type="match status" value="1"/>
</dbReference>
<feature type="domain" description="Peptidase M56" evidence="2">
    <location>
        <begin position="7"/>
        <end position="287"/>
    </location>
</feature>
<accession>A0A3R8JSR7</accession>
<dbReference type="InterPro" id="IPR008756">
    <property type="entry name" value="Peptidase_M56"/>
</dbReference>
<keyword evidence="1" id="KW-0812">Transmembrane</keyword>
<name>A0A3R8JSR7_9FIRM</name>
<keyword evidence="1" id="KW-1133">Transmembrane helix</keyword>
<evidence type="ECO:0000256" key="1">
    <source>
        <dbReference type="SAM" id="Phobius"/>
    </source>
</evidence>
<feature type="transmembrane region" description="Helical" evidence="1">
    <location>
        <begin position="208"/>
        <end position="230"/>
    </location>
</feature>
<dbReference type="AlphaFoldDB" id="A0A3R8JSR7"/>
<dbReference type="PANTHER" id="PTHR34978">
    <property type="entry name" value="POSSIBLE SENSOR-TRANSDUCER PROTEIN BLAR"/>
    <property type="match status" value="1"/>
</dbReference>
<proteinExistence type="predicted"/>
<evidence type="ECO:0000313" key="4">
    <source>
        <dbReference type="Proteomes" id="UP000274920"/>
    </source>
</evidence>